<feature type="region of interest" description="Disordered" evidence="8">
    <location>
        <begin position="102"/>
        <end position="153"/>
    </location>
</feature>
<keyword evidence="2" id="KW-0723">Serine/threonine-protein kinase</keyword>
<dbReference type="Gene3D" id="1.10.510.10">
    <property type="entry name" value="Transferase(Phosphotransferase) domain 1"/>
    <property type="match status" value="1"/>
</dbReference>
<evidence type="ECO:0000259" key="9">
    <source>
        <dbReference type="PROSITE" id="PS50011"/>
    </source>
</evidence>
<dbReference type="Proteomes" id="UP001168972">
    <property type="component" value="Unassembled WGS sequence"/>
</dbReference>
<dbReference type="PROSITE" id="PS50011">
    <property type="entry name" value="PROTEIN_KINASE_DOM"/>
    <property type="match status" value="1"/>
</dbReference>
<feature type="region of interest" description="Disordered" evidence="8">
    <location>
        <begin position="989"/>
        <end position="1015"/>
    </location>
</feature>
<accession>A0AA39KG95</accession>
<dbReference type="InterPro" id="IPR008271">
    <property type="entry name" value="Ser/Thr_kinase_AS"/>
</dbReference>
<dbReference type="PANTHER" id="PTHR48016:SF32">
    <property type="entry name" value="MITOGEN-ACTIVATED PROTEIN KINASE KINASE KINASE 4"/>
    <property type="match status" value="1"/>
</dbReference>
<dbReference type="InterPro" id="IPR011009">
    <property type="entry name" value="Kinase-like_dom_sf"/>
</dbReference>
<feature type="domain" description="Protein kinase" evidence="9">
    <location>
        <begin position="1098"/>
        <end position="1360"/>
    </location>
</feature>
<feature type="binding site" evidence="7">
    <location>
        <position position="1127"/>
    </location>
    <ligand>
        <name>ATP</name>
        <dbReference type="ChEBI" id="CHEBI:30616"/>
    </ligand>
</feature>
<dbReference type="GO" id="GO:0004674">
    <property type="term" value="F:protein serine/threonine kinase activity"/>
    <property type="evidence" value="ECO:0007669"/>
    <property type="project" value="UniProtKB-KW"/>
</dbReference>
<comment type="similarity">
    <text evidence="1">Belongs to the protein kinase superfamily. STE Ser/Thr protein kinase family. MAP kinase kinase kinase subfamily.</text>
</comment>
<comment type="caution">
    <text evidence="10">The sequence shown here is derived from an EMBL/GenBank/DDBJ whole genome shotgun (WGS) entry which is preliminary data.</text>
</comment>
<dbReference type="PROSITE" id="PS00107">
    <property type="entry name" value="PROTEIN_KINASE_ATP"/>
    <property type="match status" value="1"/>
</dbReference>
<feature type="compositionally biased region" description="Low complexity" evidence="8">
    <location>
        <begin position="991"/>
        <end position="1000"/>
    </location>
</feature>
<dbReference type="SUPFAM" id="SSF56112">
    <property type="entry name" value="Protein kinase-like (PK-like)"/>
    <property type="match status" value="1"/>
</dbReference>
<gene>
    <name evidence="10" type="ORF">PV327_009988</name>
</gene>
<protein>
    <recommendedName>
        <fullName evidence="9">Protein kinase domain-containing protein</fullName>
    </recommendedName>
</protein>
<feature type="compositionally biased region" description="Basic and acidic residues" evidence="8">
    <location>
        <begin position="102"/>
        <end position="112"/>
    </location>
</feature>
<dbReference type="PROSITE" id="PS00108">
    <property type="entry name" value="PROTEIN_KINASE_ST"/>
    <property type="match status" value="1"/>
</dbReference>
<evidence type="ECO:0000256" key="1">
    <source>
        <dbReference type="ARBA" id="ARBA00006529"/>
    </source>
</evidence>
<evidence type="ECO:0000256" key="3">
    <source>
        <dbReference type="ARBA" id="ARBA00022679"/>
    </source>
</evidence>
<sequence>MSRWSKRANSLSPSPDDGDDDDDDDDMLHEMSDVYGQTPPRTRYNRRQRERKQRISLSDAKFSSSKKDSRSESSFLRRCNTFDTIIFDKMCGQADDEDRINKTKEVDSEGNKRSKKSLTLARGSDRHLKFDVNDHGDNSQASESQIDPSKTPNSNMKVWCGVIETRNRFRCLRSKPVNVNDKKLENTKTNIETIRPFVDSPQYDVCDKLPKSKKEQDRELFHDTFSFLIRLGSTDRDRNAHCQISSEESRWQNELKDLIWLELQAFHADRTPIAQDEYLCKQRETIGPLLNEIIEYRYNPKMFHAEHKDSSTNSSDIGIDDLTIHESCSGCLSMYCQSCSRSRMTALKQVEKLLSRLEIAESLYPSSQAFAAHFPLYKNIAFTGRIKAMCLWYNMTRHHYLKLRILGKLLMLLNKSMINCETGTDSGIHSQSSTSDLEIKSSTKEFEFNIVDNLYDNGTPSSTSNSNSSSSININGYCNKQRNLICLSNPESSCCFYDNDQIDQMNFNLLEFDRQSYRKYIEEVLKTRGLSKSLNFLERLHTSVLRKASLALKKYDDFDKNNSNEEYEGDSELKRYGVWSSEAQSLNLPSYRSAFIFLSRVPLDVVHEFLRMRLEQKPEQPGPLSIKQLMREMREGLSIACIHRDRFIENLKTVMACENKNSDITAIGIDDISEFDASLKAVFHVYLDYLYKWMEMMAFNSDNKNIIEDEWIFVKTIADNIEDGFQIGCIKFCDINCMMIEQVKDYLISRPQEIFESIEIIDKNTADVAVKFQLMSVGREYQGMFVEAREKIMKCLIIAKLLKRDIIQCSEVSIESDLVSAIDKMKNVVLSLRECITDVIKEFEIRADEAEDSPKSEHDYLAMHTRIREIFHQAYHMGFDYHKETCKLFCDDERERLAHHLVNFSMLWMNFVINKCERGRGLRPRWANHGLEYLMIVCDPLNTRYLSDDEFEELKTNMDRCISHVIGTATTSLDINHHADQDKIIKRISRSKASSPASPSQSHGKGPIFGSNISPRLGDTNQEKLFVNISTGIDNVDMSSIVPEYNMMRQQRLLSVIEKLECDLDEKRRVFELIGRITDRKSDADKIKIKLRRVTFTWQRGIKVGQGRFGKVYTVVNNQTGELLAMKEVALQPGDHVAIKRVSEELEIFEGIHHKHLVRYYGIEIQREEMLIFMEFCAEGTLESFVAGSGSCGLPEIFIRKYTHQLLLAVSILHSHGIVHRDIKTANIFLTDQTNCLKLGDFGSAVKIKSHTTMIGELQGFVGTQAYMAPEVFMKTETVGHGRAVDIWSVGCCVIEMASGKRPWVEFDSNYQIMFKVGMGESPLPPKHLCKEGVDFTTKCLQHDAKKRPTALSLLSHSFARAYDDTNADLSTQVVMQ</sequence>
<keyword evidence="5" id="KW-0418">Kinase</keyword>
<evidence type="ECO:0000256" key="2">
    <source>
        <dbReference type="ARBA" id="ARBA00022527"/>
    </source>
</evidence>
<keyword evidence="3" id="KW-0808">Transferase</keyword>
<feature type="region of interest" description="Disordered" evidence="8">
    <location>
        <begin position="1"/>
        <end position="70"/>
    </location>
</feature>
<keyword evidence="4 7" id="KW-0547">Nucleotide-binding</keyword>
<feature type="compositionally biased region" description="Polar residues" evidence="8">
    <location>
        <begin position="138"/>
        <end position="153"/>
    </location>
</feature>
<feature type="compositionally biased region" description="Acidic residues" evidence="8">
    <location>
        <begin position="16"/>
        <end position="27"/>
    </location>
</feature>
<dbReference type="InterPro" id="IPR017441">
    <property type="entry name" value="Protein_kinase_ATP_BS"/>
</dbReference>
<keyword evidence="11" id="KW-1185">Reference proteome</keyword>
<dbReference type="SMART" id="SM00220">
    <property type="entry name" value="S_TKc"/>
    <property type="match status" value="1"/>
</dbReference>
<feature type="compositionally biased region" description="Basic and acidic residues" evidence="8">
    <location>
        <begin position="123"/>
        <end position="137"/>
    </location>
</feature>
<dbReference type="InterPro" id="IPR045801">
    <property type="entry name" value="MEKK4_N"/>
</dbReference>
<dbReference type="InterPro" id="IPR050538">
    <property type="entry name" value="MAP_kinase_kinase_kinase"/>
</dbReference>
<dbReference type="GO" id="GO:0005524">
    <property type="term" value="F:ATP binding"/>
    <property type="evidence" value="ECO:0007669"/>
    <property type="project" value="UniProtKB-UniRule"/>
</dbReference>
<dbReference type="PANTHER" id="PTHR48016">
    <property type="entry name" value="MAP KINASE KINASE KINASE SSK2-RELATED-RELATED"/>
    <property type="match status" value="1"/>
</dbReference>
<evidence type="ECO:0000256" key="6">
    <source>
        <dbReference type="ARBA" id="ARBA00022840"/>
    </source>
</evidence>
<proteinExistence type="inferred from homology"/>
<evidence type="ECO:0000256" key="7">
    <source>
        <dbReference type="PROSITE-ProRule" id="PRU10141"/>
    </source>
</evidence>
<keyword evidence="6 7" id="KW-0067">ATP-binding</keyword>
<dbReference type="Pfam" id="PF00069">
    <property type="entry name" value="Pkinase"/>
    <property type="match status" value="1"/>
</dbReference>
<reference evidence="10" key="1">
    <citation type="journal article" date="2023" name="bioRxiv">
        <title>Scaffold-level genome assemblies of two parasitoid biocontrol wasps reveal the parthenogenesis mechanism and an associated novel virus.</title>
        <authorList>
            <person name="Inwood S."/>
            <person name="Skelly J."/>
            <person name="Guhlin J."/>
            <person name="Harrop T."/>
            <person name="Goldson S."/>
            <person name="Dearden P."/>
        </authorList>
    </citation>
    <scope>NUCLEOTIDE SEQUENCE</scope>
    <source>
        <strain evidence="10">Lincoln</strain>
        <tissue evidence="10">Whole body</tissue>
    </source>
</reference>
<evidence type="ECO:0000256" key="8">
    <source>
        <dbReference type="SAM" id="MobiDB-lite"/>
    </source>
</evidence>
<reference evidence="10" key="2">
    <citation type="submission" date="2023-03" db="EMBL/GenBank/DDBJ databases">
        <authorList>
            <person name="Inwood S.N."/>
            <person name="Skelly J.G."/>
            <person name="Guhlin J."/>
            <person name="Harrop T.W.R."/>
            <person name="Goldson S.G."/>
            <person name="Dearden P.K."/>
        </authorList>
    </citation>
    <scope>NUCLEOTIDE SEQUENCE</scope>
    <source>
        <strain evidence="10">Lincoln</strain>
        <tissue evidence="10">Whole body</tissue>
    </source>
</reference>
<dbReference type="InterPro" id="IPR000719">
    <property type="entry name" value="Prot_kinase_dom"/>
</dbReference>
<dbReference type="GO" id="GO:0000165">
    <property type="term" value="P:MAPK cascade"/>
    <property type="evidence" value="ECO:0007669"/>
    <property type="project" value="InterPro"/>
</dbReference>
<evidence type="ECO:0000256" key="5">
    <source>
        <dbReference type="ARBA" id="ARBA00022777"/>
    </source>
</evidence>
<evidence type="ECO:0000313" key="11">
    <source>
        <dbReference type="Proteomes" id="UP001168972"/>
    </source>
</evidence>
<dbReference type="Pfam" id="PF19431">
    <property type="entry name" value="MEKK4_N"/>
    <property type="match status" value="1"/>
</dbReference>
<evidence type="ECO:0000313" key="10">
    <source>
        <dbReference type="EMBL" id="KAK0161529.1"/>
    </source>
</evidence>
<feature type="compositionally biased region" description="Basic residues" evidence="8">
    <location>
        <begin position="43"/>
        <end position="54"/>
    </location>
</feature>
<organism evidence="10 11">
    <name type="scientific">Microctonus hyperodae</name>
    <name type="common">Parasitoid wasp</name>
    <dbReference type="NCBI Taxonomy" id="165561"/>
    <lineage>
        <taxon>Eukaryota</taxon>
        <taxon>Metazoa</taxon>
        <taxon>Ecdysozoa</taxon>
        <taxon>Arthropoda</taxon>
        <taxon>Hexapoda</taxon>
        <taxon>Insecta</taxon>
        <taxon>Pterygota</taxon>
        <taxon>Neoptera</taxon>
        <taxon>Endopterygota</taxon>
        <taxon>Hymenoptera</taxon>
        <taxon>Apocrita</taxon>
        <taxon>Ichneumonoidea</taxon>
        <taxon>Braconidae</taxon>
        <taxon>Euphorinae</taxon>
        <taxon>Microctonus</taxon>
    </lineage>
</organism>
<evidence type="ECO:0000256" key="4">
    <source>
        <dbReference type="ARBA" id="ARBA00022741"/>
    </source>
</evidence>
<dbReference type="EMBL" id="JAQQBR010001835">
    <property type="protein sequence ID" value="KAK0161529.1"/>
    <property type="molecule type" value="Genomic_DNA"/>
</dbReference>
<name>A0AA39KG95_MICHY</name>